<evidence type="ECO:0000313" key="1">
    <source>
        <dbReference type="EMBL" id="SEM05956.1"/>
    </source>
</evidence>
<sequence length="946" mass="102921">MSTGTDLTRWNRAGLSRFRYVDGNAVTFLELLRAELAGRFPDWKEVITPHSTETEGERQERMLEQYHSPRRDWAWEIARVLARASHVLTEHLDAYANEGFLGTANQWDSVRRLVEMIDYHPAPPASASTRLVIDAKEAGTLPAGFAAKHTPADGSAPVVFETLEELKVDPLLNGLRPAEYNRNQERLGGELLLLEGEVEDLKTGEPLVLEDTESKILRAYLIVGTRLVEGNTEVRVFPRLSHRLRKGYTLIHAKPAERLAAIGPAAKGAELERVLRLTEEPEGLLPGMVIYLGDGAEDLYRRVFSVRGKRLVLDTDVGPLRLDTARVGYPVTLSVAAQEERPVDSPESVIYALRVAGDWSRLADRRVAQETVVVINKQKHKFLPVYSVTAARYHPVNPEDLRGGYTILTVSWKKSDHPYPLNNPQTLLAPPAGAGPWRADTYLEKKDGHLPASVITGKPKKTTADDLAVVVMGKQNAWARLASVSVDLEREEATLTAEGTWKDRGGGDFFLAETKVYAHFKEEELHIVSWQENSQPLTANRIPLSTAPTALEKGRVLMVERIDSPSSAFFSTVAKVEGKTLFLTQELPAGFSRGNTLVSGNVVLAGHGESKGGKVLGSGDATRANQSFVFAESGVSFVADSTQPAGVRAAIDLSVAGRVWEQVGSFATSGPTDSHYTVRMTEAGQLLIAFGDGERGRRLPSGTNNVRLTFRSGTGLGGNLPAGSSFKPAKPHRLVEKVRQPLPATGGNDREGVESLRENAPATLLTLERAVSLDDFAWLAMAQSSVWQARAFSRPTGLGRNDKVEVVVVPAGGGELGTLAATLTDFLVAHAVPEVEVTVLPYESSTFNLELLLTVDAVAYNPETVIAAVKSAVQDAFSLRKRKLGQDLFLSEVYQVAEGVTGVEHSVAILNDDRTIRRVASGDREVLTLDRLVVTVESGAADVPSP</sequence>
<name>A0A1H7V9V0_9BACT</name>
<reference evidence="1 2" key="1">
    <citation type="submission" date="2016-10" db="EMBL/GenBank/DDBJ databases">
        <authorList>
            <person name="de Groot N.N."/>
        </authorList>
    </citation>
    <scope>NUCLEOTIDE SEQUENCE [LARGE SCALE GENOMIC DNA]</scope>
    <source>
        <strain evidence="1 2">DSM 8423</strain>
    </source>
</reference>
<gene>
    <name evidence="1" type="ORF">SAMN04489760_103119</name>
</gene>
<dbReference type="RefSeq" id="WP_217638865.1">
    <property type="nucleotide sequence ID" value="NZ_FOBS01000003.1"/>
</dbReference>
<proteinExistence type="predicted"/>
<evidence type="ECO:0000313" key="2">
    <source>
        <dbReference type="Proteomes" id="UP000198744"/>
    </source>
</evidence>
<organism evidence="1 2">
    <name type="scientific">Syntrophus gentianae</name>
    <dbReference type="NCBI Taxonomy" id="43775"/>
    <lineage>
        <taxon>Bacteria</taxon>
        <taxon>Pseudomonadati</taxon>
        <taxon>Thermodesulfobacteriota</taxon>
        <taxon>Syntrophia</taxon>
        <taxon>Syntrophales</taxon>
        <taxon>Syntrophaceae</taxon>
        <taxon>Syntrophus</taxon>
    </lineage>
</organism>
<dbReference type="AlphaFoldDB" id="A0A1H7V9V0"/>
<keyword evidence="2" id="KW-1185">Reference proteome</keyword>
<dbReference type="Proteomes" id="UP000198744">
    <property type="component" value="Unassembled WGS sequence"/>
</dbReference>
<accession>A0A1H7V9V0</accession>
<dbReference type="STRING" id="43775.SAMN04489760_103119"/>
<dbReference type="EMBL" id="FOBS01000003">
    <property type="protein sequence ID" value="SEM05956.1"/>
    <property type="molecule type" value="Genomic_DNA"/>
</dbReference>
<protein>
    <submittedName>
        <fullName evidence="1">Putative baseplate assembly protein</fullName>
    </submittedName>
</protein>